<proteinExistence type="predicted"/>
<organism evidence="3 4">
    <name type="scientific">Pedobacter aquae</name>
    <dbReference type="NCBI Taxonomy" id="2605747"/>
    <lineage>
        <taxon>Bacteria</taxon>
        <taxon>Pseudomonadati</taxon>
        <taxon>Bacteroidota</taxon>
        <taxon>Sphingobacteriia</taxon>
        <taxon>Sphingobacteriales</taxon>
        <taxon>Sphingobacteriaceae</taxon>
        <taxon>Pedobacter</taxon>
    </lineage>
</organism>
<dbReference type="InterPro" id="IPR029052">
    <property type="entry name" value="Metallo-depent_PP-like"/>
</dbReference>
<dbReference type="InterPro" id="IPR032285">
    <property type="entry name" value="Metallophos_N"/>
</dbReference>
<dbReference type="AlphaFoldDB" id="A0A5C0VM34"/>
<dbReference type="EMBL" id="CP043329">
    <property type="protein sequence ID" value="QEK52280.1"/>
    <property type="molecule type" value="Genomic_DNA"/>
</dbReference>
<dbReference type="Gene3D" id="3.60.21.10">
    <property type="match status" value="1"/>
</dbReference>
<reference evidence="3 4" key="1">
    <citation type="submission" date="2019-08" db="EMBL/GenBank/DDBJ databases">
        <title>Pedobacter sp. nov., isolated from Han river, South Korea.</title>
        <authorList>
            <person name="Lee D.-H."/>
            <person name="Kim Y.-S."/>
            <person name="Hwang E.-M."/>
            <person name="Le Tran T.C."/>
            <person name="Cha C.-J."/>
        </authorList>
    </citation>
    <scope>NUCLEOTIDE SEQUENCE [LARGE SCALE GENOMIC DNA]</scope>
    <source>
        <strain evidence="3 4">CJ43</strain>
    </source>
</reference>
<evidence type="ECO:0000313" key="3">
    <source>
        <dbReference type="EMBL" id="QEK52280.1"/>
    </source>
</evidence>
<evidence type="ECO:0000259" key="2">
    <source>
        <dbReference type="Pfam" id="PF16371"/>
    </source>
</evidence>
<sequence length="468" mass="53711">MNRRFFIKSTSLIAGSAFISLNSHGFLSKADKTISGSVKTNGKALADVVISDGFSVVKTDKNGLYKLKAHDKATHVFMSTPAGYEFETQNSISKQYENLNTTNSFDFNLTKLKQDDQEHYFVIWADPQVKNKADVKQMLEESVPDVQELVKNLGDKALVHGIGVGDLVWDELELFKDYAEAVKQMGIPFFQALGNHDMDYRQGGDETSDKTFKQNFGPTYYSFNRGQVHYVVLDDVRYLGEERKYDGYITEEQLSWLKKDLAFVPKEHLIVIGLHIPVHNAVKNNTALYEILKGRQVHIMSGHTHYNDNYISDNVYEHVHGTVCGAWWTGPICGDGAPRGYGVYHVKGNQIDWYYKSMRKPKTHQISLHIEELTAQKRLLANVWNWDPQWKIEWWADDKYMGLLEQTKGFDPLSVKLYKGDQLPKPRSFAEPRRTEHLFMAHVNPEVKIIKVQATDRFGNKYEEKTVI</sequence>
<dbReference type="KEGG" id="pej:FYC62_11975"/>
<dbReference type="InterPro" id="IPR032288">
    <property type="entry name" value="Metallophos_C"/>
</dbReference>
<gene>
    <name evidence="3" type="ORF">FYC62_11975</name>
</gene>
<accession>A0A5C0VM34</accession>
<dbReference type="SUPFAM" id="SSF56300">
    <property type="entry name" value="Metallo-dependent phosphatases"/>
    <property type="match status" value="1"/>
</dbReference>
<dbReference type="Proteomes" id="UP000323653">
    <property type="component" value="Chromosome"/>
</dbReference>
<dbReference type="InterPro" id="IPR051918">
    <property type="entry name" value="STPP_CPPED1"/>
</dbReference>
<dbReference type="PANTHER" id="PTHR43143">
    <property type="entry name" value="METALLOPHOSPHOESTERASE, CALCINEURIN SUPERFAMILY"/>
    <property type="match status" value="1"/>
</dbReference>
<dbReference type="Pfam" id="PF16371">
    <property type="entry name" value="MetallophosN"/>
    <property type="match status" value="1"/>
</dbReference>
<dbReference type="PANTHER" id="PTHR43143:SF1">
    <property type="entry name" value="SERINE_THREONINE-PROTEIN PHOSPHATASE CPPED1"/>
    <property type="match status" value="1"/>
</dbReference>
<dbReference type="Pfam" id="PF16370">
    <property type="entry name" value="MetallophosC"/>
    <property type="match status" value="1"/>
</dbReference>
<feature type="domain" description="Calcineurin-like phosphoesterase C-terminal" evidence="1">
    <location>
        <begin position="317"/>
        <end position="462"/>
    </location>
</feature>
<name>A0A5C0VM34_9SPHI</name>
<evidence type="ECO:0000259" key="1">
    <source>
        <dbReference type="Pfam" id="PF16370"/>
    </source>
</evidence>
<evidence type="ECO:0000313" key="4">
    <source>
        <dbReference type="Proteomes" id="UP000323653"/>
    </source>
</evidence>
<keyword evidence="4" id="KW-1185">Reference proteome</keyword>
<protein>
    <submittedName>
        <fullName evidence="3">Metallophosphoesterase</fullName>
    </submittedName>
</protein>
<feature type="domain" description="Calcineurin-like phosphoesterase N-terminal" evidence="2">
    <location>
        <begin position="36"/>
        <end position="109"/>
    </location>
</feature>
<dbReference type="RefSeq" id="WP_149075090.1">
    <property type="nucleotide sequence ID" value="NZ_CP043329.1"/>
</dbReference>